<evidence type="ECO:0000256" key="3">
    <source>
        <dbReference type="ARBA" id="ARBA00022628"/>
    </source>
</evidence>
<comment type="function">
    <text evidence="14">Provides the precursors necessary for DNA synthesis. Catalyzes the biosynthesis of deoxyribonucleotides from the corresponding ribonucleotides.</text>
</comment>
<evidence type="ECO:0000256" key="13">
    <source>
        <dbReference type="ARBA" id="ARBA00047754"/>
    </source>
</evidence>
<gene>
    <name evidence="17" type="ORF">Krac_6828</name>
</gene>
<sequence>MVEQQKPPRQSDSTIQPAPTSDIASPTQLEGIRQKVFMDRYSLKDATGQPLEFYPEDMWKRVARGIAAVEQGEEKQAFWEERFYDALSNFQFVPGGRILAGAGTGHQVTFYNCFVVPSPEDSRQGILENLKVMTEIMARGGGVGINLSTLRPRGSYIKTVNGTASGPCSWAQLYSVATGDVIQQGGCFGPNERIATHKGLIPAKELADRLDSGEVIQAQTHKGLRPFTAVFRNGIKDLYEVATSRGYHVRVTLDHKMGILRDGKITTVPLRELEEGDEVLLLLGEDANDDTELVALKPISSVRFGRLYQEKPIKLPAYLTPDLAYLLGYFYGDGHVLQDKKLIEHTEKGFRLAVANNQKEVQDALVSIIHDLFGINPLILAGDGACTVIEVNSRTLAQWLQKNDILKQKSEAIRVPEAIFRSPTKVVAAFIGGYFEADGCDRTQKGGYGFDSVSREMLEGIQQLLLVNGIVSHIVVQDRGAQGWRNIYRLIVTGAQFKERFSKFVVGYKDKKQVGYRSHRINYPMEAWRRLEIPGRYYQGIFDSTKERVSHYALLRVRERVLAVGGVAMIERLDALLGVLPDVITSIIPIGPSDVYDFEVRDIHMLSGNGLYVSNSRRGALMLMLDDNHPDIEEFITVKKKAGMIEHANLSVCVSDAFMQAVKDDADWNLVWQGEVKKTLKARHLWDLICTSAWESAEPGVVFMDRYNKESNTWYYETIRCVNPCGEQGLGPWNVCNLGALNVAAFVSDGAMDWQRLAEISKVSMRFLDNVIDATDYFFDENREAQLGTRRTGLGTMGLADALIKMKIAYGSEASIPVIERIYSTIRDSAYEASTEIAAEKGPFPRFERDKYLQGKFIKRLPKSLQEKIKKHGTRNAVLLTQAPTGTTSLLSGVSSGIEPVFDFAMIRRDRTGEHILYHPLLQAWRDAHPNASTPHYFVSSKDLSPEEHIRVQATVQRYTDASISKTVNAPNNHTVDQVETLYRLAYEMGCKGVTYYRDGSRDAVLTRIEDEKKQKQATGDANETQGLMMEPVTSIRQGIKERPPVVHGYTRQVRAPEGKINITINSDEQGPLEVFVTLGKAGSDIAALSEALGRLISLNLQLLSPLSQMDRAKVITEQLRGIGGSRSVGFGVQQVRSLPDGVARALELHIESQLASEKEKEDAASEQDDPPVEQKHNGTNGTYHEHGDLSTLNLTGNLCPQCDCNTMVYEEGCRKCYNCGYSEC</sequence>
<dbReference type="InterPro" id="IPR027434">
    <property type="entry name" value="Homing_endonucl"/>
</dbReference>
<dbReference type="GO" id="GO:0009263">
    <property type="term" value="P:deoxyribonucleotide biosynthetic process"/>
    <property type="evidence" value="ECO:0007669"/>
    <property type="project" value="UniProtKB-KW"/>
</dbReference>
<keyword evidence="3" id="KW-0846">Cobalamin</keyword>
<dbReference type="PRINTS" id="PR01183">
    <property type="entry name" value="RIBORDTASEM1"/>
</dbReference>
<evidence type="ECO:0000313" key="18">
    <source>
        <dbReference type="Proteomes" id="UP000004508"/>
    </source>
</evidence>
<dbReference type="Pfam" id="PF00317">
    <property type="entry name" value="Ribonuc_red_lgN"/>
    <property type="match status" value="1"/>
</dbReference>
<feature type="compositionally biased region" description="Polar residues" evidence="15">
    <location>
        <begin position="7"/>
        <end position="25"/>
    </location>
</feature>
<dbReference type="InterPro" id="IPR013509">
    <property type="entry name" value="RNR_lsu_N"/>
</dbReference>
<feature type="domain" description="DOD-type homing endonuclease" evidence="16">
    <location>
        <begin position="326"/>
        <end position="470"/>
    </location>
</feature>
<dbReference type="Pfam" id="PF02867">
    <property type="entry name" value="Ribonuc_red_lgC"/>
    <property type="match status" value="2"/>
</dbReference>
<dbReference type="eggNOG" id="COG1372">
    <property type="taxonomic scope" value="Bacteria"/>
</dbReference>
<dbReference type="SUPFAM" id="SSF51998">
    <property type="entry name" value="PFL-like glycyl radical enzymes"/>
    <property type="match status" value="2"/>
</dbReference>
<feature type="region of interest" description="Disordered" evidence="15">
    <location>
        <begin position="1155"/>
        <end position="1188"/>
    </location>
</feature>
<dbReference type="Proteomes" id="UP000004508">
    <property type="component" value="Unassembled WGS sequence"/>
</dbReference>
<dbReference type="UniPathway" id="UPA00326"/>
<dbReference type="Gene3D" id="2.170.16.10">
    <property type="entry name" value="Hedgehog/Intein (Hint) domain"/>
    <property type="match status" value="1"/>
</dbReference>
<dbReference type="SUPFAM" id="SSF51294">
    <property type="entry name" value="Hedgehog/intein (Hint) domain"/>
    <property type="match status" value="1"/>
</dbReference>
<dbReference type="EMBL" id="ADVG01000002">
    <property type="protein sequence ID" value="EFH85603.1"/>
    <property type="molecule type" value="Genomic_DNA"/>
</dbReference>
<evidence type="ECO:0000256" key="6">
    <source>
        <dbReference type="ARBA" id="ARBA00022813"/>
    </source>
</evidence>
<dbReference type="GO" id="GO:0004748">
    <property type="term" value="F:ribonucleoside-diphosphate reductase activity, thioredoxin disulfide as acceptor"/>
    <property type="evidence" value="ECO:0007669"/>
    <property type="project" value="UniProtKB-EC"/>
</dbReference>
<evidence type="ECO:0000256" key="9">
    <source>
        <dbReference type="ARBA" id="ARBA00023116"/>
    </source>
</evidence>
<dbReference type="eggNOG" id="COG0209">
    <property type="taxonomic scope" value="Bacteria"/>
</dbReference>
<keyword evidence="4" id="KW-0237">DNA synthesis</keyword>
<dbReference type="RefSeq" id="WP_007909245.1">
    <property type="nucleotide sequence ID" value="NZ_ADVG01000002.1"/>
</dbReference>
<comment type="function">
    <text evidence="12">Catalyzes the reduction of ribonucleotides to deoxyribonucleotides. May function to provide a pool of deoxyribonucleotide precursors for DNA repair during oxygen limitation and/or for immediate growth after restoration of oxygen.</text>
</comment>
<reference evidence="17 18" key="1">
    <citation type="journal article" date="2011" name="Stand. Genomic Sci.">
        <title>Non-contiguous finished genome sequence and contextual data of the filamentous soil bacterium Ktedonobacter racemifer type strain (SOSP1-21).</title>
        <authorList>
            <person name="Chang Y.J."/>
            <person name="Land M."/>
            <person name="Hauser L."/>
            <person name="Chertkov O."/>
            <person name="Del Rio T.G."/>
            <person name="Nolan M."/>
            <person name="Copeland A."/>
            <person name="Tice H."/>
            <person name="Cheng J.F."/>
            <person name="Lucas S."/>
            <person name="Han C."/>
            <person name="Goodwin L."/>
            <person name="Pitluck S."/>
            <person name="Ivanova N."/>
            <person name="Ovchinikova G."/>
            <person name="Pati A."/>
            <person name="Chen A."/>
            <person name="Palaniappan K."/>
            <person name="Mavromatis K."/>
            <person name="Liolios K."/>
            <person name="Brettin T."/>
            <person name="Fiebig A."/>
            <person name="Rohde M."/>
            <person name="Abt B."/>
            <person name="Goker M."/>
            <person name="Detter J.C."/>
            <person name="Woyke T."/>
            <person name="Bristow J."/>
            <person name="Eisen J.A."/>
            <person name="Markowitz V."/>
            <person name="Hugenholtz P."/>
            <person name="Kyrpides N.C."/>
            <person name="Klenk H.P."/>
            <person name="Lapidus A."/>
        </authorList>
    </citation>
    <scope>NUCLEOTIDE SEQUENCE [LARGE SCALE GENOMIC DNA]</scope>
    <source>
        <strain evidence="18">DSM 44963</strain>
    </source>
</reference>
<evidence type="ECO:0000256" key="2">
    <source>
        <dbReference type="ARBA" id="ARBA00007405"/>
    </source>
</evidence>
<dbReference type="PROSITE" id="PS50819">
    <property type="entry name" value="INTEIN_ENDONUCLEASE"/>
    <property type="match status" value="1"/>
</dbReference>
<name>D6TPI9_KTERA</name>
<comment type="similarity">
    <text evidence="14">Belongs to the ribonucleoside diphosphate reductase large chain family.</text>
</comment>
<dbReference type="InterPro" id="IPR036844">
    <property type="entry name" value="Hint_dom_sf"/>
</dbReference>
<comment type="catalytic activity">
    <reaction evidence="13 14">
        <text>a 2'-deoxyribonucleoside 5'-diphosphate + [thioredoxin]-disulfide + H2O = a ribonucleoside 5'-diphosphate + [thioredoxin]-dithiol</text>
        <dbReference type="Rhea" id="RHEA:23252"/>
        <dbReference type="Rhea" id="RHEA-COMP:10698"/>
        <dbReference type="Rhea" id="RHEA-COMP:10700"/>
        <dbReference type="ChEBI" id="CHEBI:15377"/>
        <dbReference type="ChEBI" id="CHEBI:29950"/>
        <dbReference type="ChEBI" id="CHEBI:50058"/>
        <dbReference type="ChEBI" id="CHEBI:57930"/>
        <dbReference type="ChEBI" id="CHEBI:73316"/>
        <dbReference type="EC" id="1.17.4.1"/>
    </reaction>
</comment>
<dbReference type="InterPro" id="IPR050862">
    <property type="entry name" value="RdRp_reductase_class-2"/>
</dbReference>
<dbReference type="Pfam" id="PF14528">
    <property type="entry name" value="LAGLIDADG_3"/>
    <property type="match status" value="1"/>
</dbReference>
<keyword evidence="6" id="KW-0068">Autocatalytic cleavage</keyword>
<evidence type="ECO:0000256" key="5">
    <source>
        <dbReference type="ARBA" id="ARBA00022741"/>
    </source>
</evidence>
<dbReference type="Gene3D" id="3.20.70.20">
    <property type="match status" value="2"/>
</dbReference>
<feature type="region of interest" description="Disordered" evidence="15">
    <location>
        <begin position="1"/>
        <end position="25"/>
    </location>
</feature>
<dbReference type="Pfam" id="PF12637">
    <property type="entry name" value="TSCPD"/>
    <property type="match status" value="1"/>
</dbReference>
<dbReference type="CDD" id="cd00081">
    <property type="entry name" value="Hint"/>
    <property type="match status" value="1"/>
</dbReference>
<keyword evidence="5" id="KW-0547">Nucleotide-binding</keyword>
<dbReference type="InterPro" id="IPR004860">
    <property type="entry name" value="LAGLIDADG_dom"/>
</dbReference>
<dbReference type="GO" id="GO:0004519">
    <property type="term" value="F:endonuclease activity"/>
    <property type="evidence" value="ECO:0007669"/>
    <property type="project" value="InterPro"/>
</dbReference>
<dbReference type="EC" id="1.17.4.1" evidence="14"/>
<keyword evidence="10" id="KW-1015">Disulfide bond</keyword>
<comment type="cofactor">
    <cofactor evidence="1">
        <name>adenosylcob(III)alamin</name>
        <dbReference type="ChEBI" id="CHEBI:18408"/>
    </cofactor>
</comment>
<dbReference type="GO" id="GO:0031419">
    <property type="term" value="F:cobalamin binding"/>
    <property type="evidence" value="ECO:0007669"/>
    <property type="project" value="UniProtKB-KW"/>
</dbReference>
<dbReference type="InterPro" id="IPR003587">
    <property type="entry name" value="Hint_dom_N"/>
</dbReference>
<feature type="compositionally biased region" description="Basic and acidic residues" evidence="15">
    <location>
        <begin position="1155"/>
        <end position="1164"/>
    </location>
</feature>
<dbReference type="GO" id="GO:0071897">
    <property type="term" value="P:DNA biosynthetic process"/>
    <property type="evidence" value="ECO:0007669"/>
    <property type="project" value="UniProtKB-KW"/>
</dbReference>
<evidence type="ECO:0000256" key="12">
    <source>
        <dbReference type="ARBA" id="ARBA00025437"/>
    </source>
</evidence>
<evidence type="ECO:0000256" key="11">
    <source>
        <dbReference type="ARBA" id="ARBA00023285"/>
    </source>
</evidence>
<evidence type="ECO:0000256" key="15">
    <source>
        <dbReference type="SAM" id="MobiDB-lite"/>
    </source>
</evidence>
<protein>
    <recommendedName>
        <fullName evidence="14">Ribonucleoside-diphosphate reductase</fullName>
        <ecNumber evidence="14">1.17.4.1</ecNumber>
    </recommendedName>
</protein>
<dbReference type="STRING" id="485913.Krac_6828"/>
<evidence type="ECO:0000256" key="4">
    <source>
        <dbReference type="ARBA" id="ARBA00022634"/>
    </source>
</evidence>
<dbReference type="SUPFAM" id="SSF55608">
    <property type="entry name" value="Homing endonucleases"/>
    <property type="match status" value="1"/>
</dbReference>
<dbReference type="NCBIfam" id="TIGR01445">
    <property type="entry name" value="intein_Nterm"/>
    <property type="match status" value="1"/>
</dbReference>
<evidence type="ECO:0000259" key="16">
    <source>
        <dbReference type="PROSITE" id="PS50819"/>
    </source>
</evidence>
<keyword evidence="9 14" id="KW-0215">Deoxyribonucleotide synthesis</keyword>
<dbReference type="PANTHER" id="PTHR43371">
    <property type="entry name" value="VITAMIN B12-DEPENDENT RIBONUCLEOTIDE REDUCTASE"/>
    <property type="match status" value="1"/>
</dbReference>
<dbReference type="PANTHER" id="PTHR43371:SF1">
    <property type="entry name" value="RIBONUCLEOSIDE-DIPHOSPHATE REDUCTASE"/>
    <property type="match status" value="1"/>
</dbReference>
<proteinExistence type="inferred from homology"/>
<keyword evidence="8 14" id="KW-0560">Oxidoreductase</keyword>
<dbReference type="InterPro" id="IPR024434">
    <property type="entry name" value="TSCPD_dom"/>
</dbReference>
<comment type="caution">
    <text evidence="17">The sequence shown here is derived from an EMBL/GenBank/DDBJ whole genome shotgun (WGS) entry which is preliminary data.</text>
</comment>
<dbReference type="InterPro" id="IPR006142">
    <property type="entry name" value="INTEIN"/>
</dbReference>
<evidence type="ECO:0000256" key="8">
    <source>
        <dbReference type="ARBA" id="ARBA00023002"/>
    </source>
</evidence>
<dbReference type="PROSITE" id="PS50817">
    <property type="entry name" value="INTEIN_N_TER"/>
    <property type="match status" value="1"/>
</dbReference>
<dbReference type="GO" id="GO:0005524">
    <property type="term" value="F:ATP binding"/>
    <property type="evidence" value="ECO:0007669"/>
    <property type="project" value="InterPro"/>
</dbReference>
<keyword evidence="7" id="KW-0651">Protein splicing</keyword>
<dbReference type="InterPro" id="IPR013344">
    <property type="entry name" value="RNR_NrdJ/NrdZ"/>
</dbReference>
<dbReference type="Gene3D" id="3.10.28.10">
    <property type="entry name" value="Homing endonucleases"/>
    <property type="match status" value="1"/>
</dbReference>
<evidence type="ECO:0000256" key="10">
    <source>
        <dbReference type="ARBA" id="ARBA00023157"/>
    </source>
</evidence>
<dbReference type="InParanoid" id="D6TPI9"/>
<keyword evidence="18" id="KW-1185">Reference proteome</keyword>
<dbReference type="InterPro" id="IPR000788">
    <property type="entry name" value="RNR_lg_C"/>
</dbReference>
<dbReference type="InterPro" id="IPR004042">
    <property type="entry name" value="Intein_endonuc_central"/>
</dbReference>
<dbReference type="AlphaFoldDB" id="D6TPI9"/>
<organism evidence="17 18">
    <name type="scientific">Ktedonobacter racemifer DSM 44963</name>
    <dbReference type="NCBI Taxonomy" id="485913"/>
    <lineage>
        <taxon>Bacteria</taxon>
        <taxon>Bacillati</taxon>
        <taxon>Chloroflexota</taxon>
        <taxon>Ktedonobacteria</taxon>
        <taxon>Ktedonobacterales</taxon>
        <taxon>Ktedonobacteraceae</taxon>
        <taxon>Ktedonobacter</taxon>
    </lineage>
</organism>
<evidence type="ECO:0000313" key="17">
    <source>
        <dbReference type="EMBL" id="EFH85603.1"/>
    </source>
</evidence>
<comment type="similarity">
    <text evidence="2">Belongs to the ribonucleoside diphosphate reductase class-2 family.</text>
</comment>
<evidence type="ECO:0000256" key="14">
    <source>
        <dbReference type="RuleBase" id="RU003410"/>
    </source>
</evidence>
<keyword evidence="11" id="KW-0170">Cobalt</keyword>
<accession>D6TPI9</accession>
<evidence type="ECO:0000256" key="7">
    <source>
        <dbReference type="ARBA" id="ARBA00023000"/>
    </source>
</evidence>
<dbReference type="SMART" id="SM00306">
    <property type="entry name" value="HintN"/>
    <property type="match status" value="1"/>
</dbReference>
<evidence type="ECO:0000256" key="1">
    <source>
        <dbReference type="ARBA" id="ARBA00001922"/>
    </source>
</evidence>
<dbReference type="CDD" id="cd02888">
    <property type="entry name" value="RNR_II_dimer"/>
    <property type="match status" value="1"/>
</dbReference>
<dbReference type="PRINTS" id="PR00379">
    <property type="entry name" value="INTEIN"/>
</dbReference>
<dbReference type="InterPro" id="IPR006141">
    <property type="entry name" value="Intein_N"/>
</dbReference>
<dbReference type="GO" id="GO:0016539">
    <property type="term" value="P:intein-mediated protein splicing"/>
    <property type="evidence" value="ECO:0007669"/>
    <property type="project" value="InterPro"/>
</dbReference>